<reference evidence="3" key="1">
    <citation type="submission" date="2023-07" db="EMBL/GenBank/DDBJ databases">
        <title>Whole-genome sequencing of a new Methanosarcina sp. Z-7115.</title>
        <authorList>
            <person name="Zhilina T.N."/>
            <person name="Merkel A.Y."/>
        </authorList>
    </citation>
    <scope>NUCLEOTIDE SEQUENCE [LARGE SCALE GENOMIC DNA]</scope>
    <source>
        <strain evidence="3">Z-7115</strain>
    </source>
</reference>
<keyword evidence="3" id="KW-1185">Reference proteome</keyword>
<dbReference type="Proteomes" id="UP001246244">
    <property type="component" value="Unassembled WGS sequence"/>
</dbReference>
<feature type="region of interest" description="Disordered" evidence="1">
    <location>
        <begin position="94"/>
        <end position="118"/>
    </location>
</feature>
<name>A0ABU2D1E6_9EURY</name>
<dbReference type="PANTHER" id="PTHR35866">
    <property type="entry name" value="PUTATIVE-RELATED"/>
    <property type="match status" value="1"/>
</dbReference>
<evidence type="ECO:0000313" key="3">
    <source>
        <dbReference type="Proteomes" id="UP001246244"/>
    </source>
</evidence>
<dbReference type="EMBL" id="JAVKPK010000028">
    <property type="protein sequence ID" value="MDR7665806.1"/>
    <property type="molecule type" value="Genomic_DNA"/>
</dbReference>
<accession>A0ABU2D1E6</accession>
<feature type="compositionally biased region" description="Basic and acidic residues" evidence="1">
    <location>
        <begin position="108"/>
        <end position="118"/>
    </location>
</feature>
<evidence type="ECO:0000313" key="2">
    <source>
        <dbReference type="EMBL" id="MDR7665806.1"/>
    </source>
</evidence>
<dbReference type="PANTHER" id="PTHR35866:SF2">
    <property type="entry name" value="YKGJ FAMILY CYSTEINE CLUSTER PROTEIN"/>
    <property type="match status" value="1"/>
</dbReference>
<proteinExistence type="predicted"/>
<gene>
    <name evidence="2" type="ORF">RG963_08480</name>
</gene>
<evidence type="ECO:0000256" key="1">
    <source>
        <dbReference type="SAM" id="MobiDB-lite"/>
    </source>
</evidence>
<organism evidence="2 3">
    <name type="scientific">Methanosarcina baikalica</name>
    <dbReference type="NCBI Taxonomy" id="3073890"/>
    <lineage>
        <taxon>Archaea</taxon>
        <taxon>Methanobacteriati</taxon>
        <taxon>Methanobacteriota</taxon>
        <taxon>Stenosarchaea group</taxon>
        <taxon>Methanomicrobia</taxon>
        <taxon>Methanosarcinales</taxon>
        <taxon>Methanosarcinaceae</taxon>
        <taxon>Methanosarcina</taxon>
    </lineage>
</organism>
<sequence length="268" mass="30654">MEDSSAGNKQMSGKTNYQLLLIANLNKEIELARKLDPEKLATEIRKIGFSCQHCGKCCRRAFGDNRVVLIPSEIERIRKYTGLSKLEVAGPLVPDITIPDEPGEDEENNHNDSFRVPEENEEPVSSEFLKLLQEDIDCEGNIHAFGWLLRRKKNGDCIFLEKDTNKCRAYQVRPMLCSTYPFYIEELRLQICECEGLGYPISAEDNKKLAENLIFRYISELEDILNMYEKFVNFRRGEKGPELAKKSLENGTCTYIVHDSTGSTKVID</sequence>
<comment type="caution">
    <text evidence="2">The sequence shown here is derived from an EMBL/GenBank/DDBJ whole genome shotgun (WGS) entry which is preliminary data.</text>
</comment>
<dbReference type="RefSeq" id="WP_310575828.1">
    <property type="nucleotide sequence ID" value="NZ_JAVKPK010000028.1"/>
</dbReference>
<dbReference type="Pfam" id="PF03692">
    <property type="entry name" value="CxxCxxCC"/>
    <property type="match status" value="1"/>
</dbReference>
<dbReference type="InterPro" id="IPR005358">
    <property type="entry name" value="Puta_zinc/iron-chelating_dom"/>
</dbReference>
<protein>
    <submittedName>
        <fullName evidence="2">YkgJ family cysteine cluster protein</fullName>
    </submittedName>
</protein>